<name>A0ABR9UQN6_9CHRO</name>
<dbReference type="PANTHER" id="PTHR13420">
    <property type="entry name" value="UPF0235 PROTEIN C15ORF40"/>
    <property type="match status" value="1"/>
</dbReference>
<organism evidence="3 4">
    <name type="scientific">Gloeocapsopsis crepidinum LEGE 06123</name>
    <dbReference type="NCBI Taxonomy" id="588587"/>
    <lineage>
        <taxon>Bacteria</taxon>
        <taxon>Bacillati</taxon>
        <taxon>Cyanobacteriota</taxon>
        <taxon>Cyanophyceae</taxon>
        <taxon>Oscillatoriophycideae</taxon>
        <taxon>Chroococcales</taxon>
        <taxon>Chroococcaceae</taxon>
        <taxon>Gloeocapsopsis</taxon>
    </lineage>
</organism>
<dbReference type="InterPro" id="IPR036591">
    <property type="entry name" value="YggU-like_sf"/>
</dbReference>
<dbReference type="Proteomes" id="UP000651156">
    <property type="component" value="Unassembled WGS sequence"/>
</dbReference>
<dbReference type="EMBL" id="JADEWN010000018">
    <property type="protein sequence ID" value="MBE9190591.1"/>
    <property type="molecule type" value="Genomic_DNA"/>
</dbReference>
<evidence type="ECO:0000256" key="1">
    <source>
        <dbReference type="ARBA" id="ARBA00010364"/>
    </source>
</evidence>
<dbReference type="Gene3D" id="3.30.1200.10">
    <property type="entry name" value="YggU-like"/>
    <property type="match status" value="1"/>
</dbReference>
<evidence type="ECO:0000256" key="2">
    <source>
        <dbReference type="HAMAP-Rule" id="MF_00634"/>
    </source>
</evidence>
<evidence type="ECO:0000313" key="4">
    <source>
        <dbReference type="Proteomes" id="UP000651156"/>
    </source>
</evidence>
<dbReference type="SMART" id="SM01152">
    <property type="entry name" value="DUF167"/>
    <property type="match status" value="1"/>
</dbReference>
<dbReference type="HAMAP" id="MF_00634">
    <property type="entry name" value="UPF0235"/>
    <property type="match status" value="1"/>
</dbReference>
<comment type="similarity">
    <text evidence="1 2">Belongs to the UPF0235 family.</text>
</comment>
<comment type="caution">
    <text evidence="3">The sequence shown here is derived from an EMBL/GenBank/DDBJ whole genome shotgun (WGS) entry which is preliminary data.</text>
</comment>
<dbReference type="SUPFAM" id="SSF69786">
    <property type="entry name" value="YggU-like"/>
    <property type="match status" value="1"/>
</dbReference>
<evidence type="ECO:0000313" key="3">
    <source>
        <dbReference type="EMBL" id="MBE9190591.1"/>
    </source>
</evidence>
<dbReference type="NCBIfam" id="TIGR00251">
    <property type="entry name" value="DUF167 family protein"/>
    <property type="match status" value="1"/>
</dbReference>
<dbReference type="InterPro" id="IPR003746">
    <property type="entry name" value="DUF167"/>
</dbReference>
<gene>
    <name evidence="3" type="ORF">IQ230_09505</name>
</gene>
<reference evidence="3 4" key="1">
    <citation type="submission" date="2020-10" db="EMBL/GenBank/DDBJ databases">
        <authorList>
            <person name="Castelo-Branco R."/>
            <person name="Eusebio N."/>
            <person name="Adriana R."/>
            <person name="Vieira A."/>
            <person name="Brugerolle De Fraissinette N."/>
            <person name="Rezende De Castro R."/>
            <person name="Schneider M.P."/>
            <person name="Vasconcelos V."/>
            <person name="Leao P.N."/>
        </authorList>
    </citation>
    <scope>NUCLEOTIDE SEQUENCE [LARGE SCALE GENOMIC DNA]</scope>
    <source>
        <strain evidence="3 4">LEGE 06123</strain>
    </source>
</reference>
<dbReference type="Pfam" id="PF02594">
    <property type="entry name" value="DUF167"/>
    <property type="match status" value="1"/>
</dbReference>
<dbReference type="PANTHER" id="PTHR13420:SF7">
    <property type="entry name" value="UPF0235 PROTEIN C15ORF40"/>
    <property type="match status" value="1"/>
</dbReference>
<accession>A0ABR9UQN6</accession>
<keyword evidence="4" id="KW-1185">Reference proteome</keyword>
<proteinExistence type="inferred from homology"/>
<sequence>MKNRRKKIKFKPNSKFQSINKQADGSLMVHLKSPPFEGKANAELIKLLSEKFKTPKTNIKIKSGIASRQEIVEIIAN</sequence>
<protein>
    <recommendedName>
        <fullName evidence="2">UPF0235 protein IQ230_09505</fullName>
    </recommendedName>
</protein>